<comment type="caution">
    <text evidence="1">The sequence shown here is derived from an EMBL/GenBank/DDBJ whole genome shotgun (WGS) entry which is preliminary data.</text>
</comment>
<reference evidence="2" key="1">
    <citation type="journal article" date="2015" name="Nat. Genet.">
        <title>The genome and transcriptome of the zoonotic hookworm Ancylostoma ceylanicum identify infection-specific gene families.</title>
        <authorList>
            <person name="Schwarz E.M."/>
            <person name="Hu Y."/>
            <person name="Antoshechkin I."/>
            <person name="Miller M.M."/>
            <person name="Sternberg P.W."/>
            <person name="Aroian R.V."/>
        </authorList>
    </citation>
    <scope>NUCLEOTIDE SEQUENCE</scope>
    <source>
        <strain evidence="2">HY135</strain>
    </source>
</reference>
<dbReference type="AlphaFoldDB" id="A0A016WB81"/>
<evidence type="ECO:0000313" key="1">
    <source>
        <dbReference type="EMBL" id="EYC36900.1"/>
    </source>
</evidence>
<evidence type="ECO:0000313" key="2">
    <source>
        <dbReference type="Proteomes" id="UP000024635"/>
    </source>
</evidence>
<accession>A0A016WB81</accession>
<protein>
    <submittedName>
        <fullName evidence="1">Uncharacterized protein</fullName>
    </submittedName>
</protein>
<dbReference type="EMBL" id="JARK01000446">
    <property type="protein sequence ID" value="EYC36900.1"/>
    <property type="molecule type" value="Genomic_DNA"/>
</dbReference>
<organism evidence="1 2">
    <name type="scientific">Ancylostoma ceylanicum</name>
    <dbReference type="NCBI Taxonomy" id="53326"/>
    <lineage>
        <taxon>Eukaryota</taxon>
        <taxon>Metazoa</taxon>
        <taxon>Ecdysozoa</taxon>
        <taxon>Nematoda</taxon>
        <taxon>Chromadorea</taxon>
        <taxon>Rhabditida</taxon>
        <taxon>Rhabditina</taxon>
        <taxon>Rhabditomorpha</taxon>
        <taxon>Strongyloidea</taxon>
        <taxon>Ancylostomatidae</taxon>
        <taxon>Ancylostomatinae</taxon>
        <taxon>Ancylostoma</taxon>
    </lineage>
</organism>
<keyword evidence="2" id="KW-1185">Reference proteome</keyword>
<dbReference type="Gene3D" id="2.40.50.780">
    <property type="match status" value="1"/>
</dbReference>
<proteinExistence type="predicted"/>
<dbReference type="Proteomes" id="UP000024635">
    <property type="component" value="Unassembled WGS sequence"/>
</dbReference>
<gene>
    <name evidence="1" type="primary">Acey_s0846.g2662</name>
    <name evidence="1" type="ORF">Y032_0846g2662</name>
</gene>
<sequence length="122" mass="14871">MMYYMTLTCAPICAHVKAVNPVWVINVTHSGAWGNNLEDYWVYWVKYVDFVKYFLFWQYKPNVFTVRRREPGRRNCSVSLENGRQYVVGYAFWVPQFRFVRPKDKITPAEKELMRKMRFYYI</sequence>
<name>A0A016WB81_9BILA</name>